<gene>
    <name evidence="5" type="ORF">RU97_GL001481</name>
</gene>
<dbReference type="PANTHER" id="PTHR43280:SF2">
    <property type="entry name" value="HTH-TYPE TRANSCRIPTIONAL REGULATOR EXSA"/>
    <property type="match status" value="1"/>
</dbReference>
<evidence type="ECO:0000259" key="4">
    <source>
        <dbReference type="PROSITE" id="PS01124"/>
    </source>
</evidence>
<dbReference type="InterPro" id="IPR009057">
    <property type="entry name" value="Homeodomain-like_sf"/>
</dbReference>
<dbReference type="SMART" id="SM00342">
    <property type="entry name" value="HTH_ARAC"/>
    <property type="match status" value="1"/>
</dbReference>
<evidence type="ECO:0000313" key="6">
    <source>
        <dbReference type="Proteomes" id="UP000181884"/>
    </source>
</evidence>
<dbReference type="AlphaFoldDB" id="A0A1L8RGM6"/>
<organism evidence="5 6">
    <name type="scientific">Enterococcus canis</name>
    <dbReference type="NCBI Taxonomy" id="214095"/>
    <lineage>
        <taxon>Bacteria</taxon>
        <taxon>Bacillati</taxon>
        <taxon>Bacillota</taxon>
        <taxon>Bacilli</taxon>
        <taxon>Lactobacillales</taxon>
        <taxon>Enterococcaceae</taxon>
        <taxon>Enterococcus</taxon>
    </lineage>
</organism>
<dbReference type="PROSITE" id="PS00041">
    <property type="entry name" value="HTH_ARAC_FAMILY_1"/>
    <property type="match status" value="1"/>
</dbReference>
<evidence type="ECO:0000313" key="5">
    <source>
        <dbReference type="EMBL" id="OJG18863.1"/>
    </source>
</evidence>
<dbReference type="SUPFAM" id="SSF46689">
    <property type="entry name" value="Homeodomain-like"/>
    <property type="match status" value="2"/>
</dbReference>
<accession>A0A1L8RGM6</accession>
<name>A0A1L8RGM6_9ENTE</name>
<dbReference type="GO" id="GO:0043565">
    <property type="term" value="F:sequence-specific DNA binding"/>
    <property type="evidence" value="ECO:0007669"/>
    <property type="project" value="InterPro"/>
</dbReference>
<keyword evidence="2" id="KW-0238">DNA-binding</keyword>
<feature type="domain" description="HTH araC/xylS-type" evidence="4">
    <location>
        <begin position="192"/>
        <end position="290"/>
    </location>
</feature>
<evidence type="ECO:0000256" key="3">
    <source>
        <dbReference type="ARBA" id="ARBA00023163"/>
    </source>
</evidence>
<dbReference type="GO" id="GO:0003700">
    <property type="term" value="F:DNA-binding transcription factor activity"/>
    <property type="evidence" value="ECO:0007669"/>
    <property type="project" value="InterPro"/>
</dbReference>
<dbReference type="PANTHER" id="PTHR43280">
    <property type="entry name" value="ARAC-FAMILY TRANSCRIPTIONAL REGULATOR"/>
    <property type="match status" value="1"/>
</dbReference>
<proteinExistence type="predicted"/>
<dbReference type="Proteomes" id="UP000181884">
    <property type="component" value="Unassembled WGS sequence"/>
</dbReference>
<evidence type="ECO:0000256" key="2">
    <source>
        <dbReference type="ARBA" id="ARBA00023125"/>
    </source>
</evidence>
<reference evidence="5 6" key="1">
    <citation type="submission" date="2014-12" db="EMBL/GenBank/DDBJ databases">
        <title>Draft genome sequences of 29 type strains of Enterococci.</title>
        <authorList>
            <person name="Zhong Z."/>
            <person name="Sun Z."/>
            <person name="Liu W."/>
            <person name="Zhang W."/>
            <person name="Zhang H."/>
        </authorList>
    </citation>
    <scope>NUCLEOTIDE SEQUENCE [LARGE SCALE GENOMIC DNA]</scope>
    <source>
        <strain evidence="5 6">DSM 17029</strain>
    </source>
</reference>
<dbReference type="InterPro" id="IPR018062">
    <property type="entry name" value="HTH_AraC-typ_CS"/>
</dbReference>
<keyword evidence="3" id="KW-0804">Transcription</keyword>
<protein>
    <submittedName>
        <fullName evidence="5">AraC family transcriptional regulator</fullName>
    </submittedName>
</protein>
<dbReference type="Pfam" id="PF12833">
    <property type="entry name" value="HTH_18"/>
    <property type="match status" value="1"/>
</dbReference>
<dbReference type="InterPro" id="IPR018060">
    <property type="entry name" value="HTH_AraC"/>
</dbReference>
<dbReference type="Gene3D" id="1.10.10.60">
    <property type="entry name" value="Homeodomain-like"/>
    <property type="match status" value="2"/>
</dbReference>
<comment type="caution">
    <text evidence="5">The sequence shown here is derived from an EMBL/GenBank/DDBJ whole genome shotgun (WGS) entry which is preliminary data.</text>
</comment>
<dbReference type="STRING" id="214095.RU97_GL001481"/>
<keyword evidence="6" id="KW-1185">Reference proteome</keyword>
<dbReference type="InterPro" id="IPR037923">
    <property type="entry name" value="HTH-like"/>
</dbReference>
<dbReference type="InterPro" id="IPR020449">
    <property type="entry name" value="Tscrpt_reg_AraC-type_HTH"/>
</dbReference>
<keyword evidence="1" id="KW-0805">Transcription regulation</keyword>
<sequence>MEVEMKKNLILSLVVPPFPTFVEGNITQYSAGQQHPNRSGLPYFDLLFVIKGCLFLTEEAIPYEVRAGEMLILNPHNHHYATKPCTEDTQFYWLHFYYEGNWQLAENPIVLSSGVHMPELHYHNEDYTLHLNKFQKLADSKFIFALLDRLLLGTKGEKKAIVFWDNQKRFTQLLKTLEEQSYAKTGSIELAENVELYLKQNYHESITNALLSQQFHFHENYIIRCMKQVFNLTPLEYLANYRLEKAAAYLIKTNLSMADVSRQCGFQSSAYFSLCFKKKFNVSPLNYRKSHSG</sequence>
<dbReference type="PROSITE" id="PS01124">
    <property type="entry name" value="HTH_ARAC_FAMILY_2"/>
    <property type="match status" value="1"/>
</dbReference>
<dbReference type="SUPFAM" id="SSF51215">
    <property type="entry name" value="Regulatory protein AraC"/>
    <property type="match status" value="1"/>
</dbReference>
<dbReference type="EMBL" id="JXKH01000003">
    <property type="protein sequence ID" value="OJG18863.1"/>
    <property type="molecule type" value="Genomic_DNA"/>
</dbReference>
<dbReference type="PRINTS" id="PR00032">
    <property type="entry name" value="HTHARAC"/>
</dbReference>
<evidence type="ECO:0000256" key="1">
    <source>
        <dbReference type="ARBA" id="ARBA00023015"/>
    </source>
</evidence>